<dbReference type="Gene3D" id="2.40.128.20">
    <property type="match status" value="1"/>
</dbReference>
<dbReference type="KEGG" id="nve:5512372"/>
<dbReference type="EMBL" id="DS469588">
    <property type="protein sequence ID" value="EDO40635.1"/>
    <property type="molecule type" value="Genomic_DNA"/>
</dbReference>
<evidence type="ECO:0000313" key="4">
    <source>
        <dbReference type="Proteomes" id="UP000001593"/>
    </source>
</evidence>
<dbReference type="InterPro" id="IPR014878">
    <property type="entry name" value="THAP4-like_heme-bd"/>
</dbReference>
<dbReference type="SUPFAM" id="SSF50814">
    <property type="entry name" value="Lipocalins"/>
    <property type="match status" value="1"/>
</dbReference>
<dbReference type="PhylomeDB" id="A7S6K2"/>
<dbReference type="HOGENOM" id="CLU_085483_1_1_1"/>
<comment type="catalytic activity">
    <reaction evidence="1">
        <text>peroxynitrite = nitrate</text>
        <dbReference type="Rhea" id="RHEA:63116"/>
        <dbReference type="ChEBI" id="CHEBI:17632"/>
        <dbReference type="ChEBI" id="CHEBI:25941"/>
    </reaction>
    <physiologicalReaction direction="left-to-right" evidence="1">
        <dbReference type="Rhea" id="RHEA:63117"/>
    </physiologicalReaction>
</comment>
<reference evidence="3 4" key="1">
    <citation type="journal article" date="2007" name="Science">
        <title>Sea anemone genome reveals ancestral eumetazoan gene repertoire and genomic organization.</title>
        <authorList>
            <person name="Putnam N.H."/>
            <person name="Srivastava M."/>
            <person name="Hellsten U."/>
            <person name="Dirks B."/>
            <person name="Chapman J."/>
            <person name="Salamov A."/>
            <person name="Terry A."/>
            <person name="Shapiro H."/>
            <person name="Lindquist E."/>
            <person name="Kapitonov V.V."/>
            <person name="Jurka J."/>
            <person name="Genikhovich G."/>
            <person name="Grigoriev I.V."/>
            <person name="Lucas S.M."/>
            <person name="Steele R.E."/>
            <person name="Finnerty J.R."/>
            <person name="Technau U."/>
            <person name="Martindale M.Q."/>
            <person name="Rokhsar D.S."/>
        </authorList>
    </citation>
    <scope>NUCLEOTIDE SEQUENCE [LARGE SCALE GENOMIC DNA]</scope>
    <source>
        <strain evidence="4">CH2 X CH6</strain>
    </source>
</reference>
<dbReference type="OrthoDB" id="58529at2759"/>
<dbReference type="OMA" id="YPYEESH"/>
<dbReference type="AlphaFoldDB" id="A7S6K2"/>
<dbReference type="STRING" id="45351.A7S6K2"/>
<name>A7S6K2_NEMVE</name>
<accession>A7S6K2</accession>
<dbReference type="InParanoid" id="A7S6K2"/>
<evidence type="ECO:0000313" key="3">
    <source>
        <dbReference type="EMBL" id="EDO40635.1"/>
    </source>
</evidence>
<evidence type="ECO:0000256" key="1">
    <source>
        <dbReference type="ARBA" id="ARBA00036993"/>
    </source>
</evidence>
<dbReference type="eggNOG" id="KOG3371">
    <property type="taxonomic scope" value="Eukaryota"/>
</dbReference>
<dbReference type="PANTHER" id="PTHR15854:SF4">
    <property type="entry name" value="PEROXYNITRITE ISOMERASE THAP4"/>
    <property type="match status" value="1"/>
</dbReference>
<proteinExistence type="predicted"/>
<keyword evidence="4" id="KW-1185">Reference proteome</keyword>
<dbReference type="Pfam" id="PF08768">
    <property type="entry name" value="THAP4_heme-bd"/>
    <property type="match status" value="1"/>
</dbReference>
<dbReference type="InterPro" id="IPR012674">
    <property type="entry name" value="Calycin"/>
</dbReference>
<protein>
    <recommendedName>
        <fullName evidence="2">THAP4-like heme-binding domain-containing protein</fullName>
    </recommendedName>
</protein>
<dbReference type="InterPro" id="IPR045165">
    <property type="entry name" value="Nitrobindin"/>
</dbReference>
<dbReference type="CDD" id="cd07828">
    <property type="entry name" value="lipocalin_heme-bd-THAP4-like"/>
    <property type="match status" value="1"/>
</dbReference>
<evidence type="ECO:0000259" key="2">
    <source>
        <dbReference type="Pfam" id="PF08768"/>
    </source>
</evidence>
<feature type="domain" description="THAP4-like heme-binding" evidence="2">
    <location>
        <begin position="15"/>
        <end position="165"/>
    </location>
</feature>
<dbReference type="PANTHER" id="PTHR15854">
    <property type="entry name" value="THAP4 PROTEIN"/>
    <property type="match status" value="1"/>
</dbReference>
<sequence>MSKSESSPKNLPQVLAPVSWLVGRWEGEGRGEYPTIQPFTYRETVEFNNFGQPNLAFSSKSWNSKTNAPMHFESGFLRIMPSTTKVALMLAQNIGVTELLEGEVEGEVLHLTAQAIGRMSFGKPPAVLKTERVYMLVDENTLEFKQFMETETTPRTQHLQATYKRAQSS</sequence>
<organism evidence="3 4">
    <name type="scientific">Nematostella vectensis</name>
    <name type="common">Starlet sea anemone</name>
    <dbReference type="NCBI Taxonomy" id="45351"/>
    <lineage>
        <taxon>Eukaryota</taxon>
        <taxon>Metazoa</taxon>
        <taxon>Cnidaria</taxon>
        <taxon>Anthozoa</taxon>
        <taxon>Hexacorallia</taxon>
        <taxon>Actiniaria</taxon>
        <taxon>Edwardsiidae</taxon>
        <taxon>Nematostella</taxon>
    </lineage>
</organism>
<dbReference type="Proteomes" id="UP000001593">
    <property type="component" value="Unassembled WGS sequence"/>
</dbReference>
<gene>
    <name evidence="3" type="ORF">NEMVEDRAFT_v1g186309</name>
</gene>